<feature type="compositionally biased region" description="Basic and acidic residues" evidence="1">
    <location>
        <begin position="528"/>
        <end position="563"/>
    </location>
</feature>
<dbReference type="Gene3D" id="3.40.50.10610">
    <property type="entry name" value="ABC-type transport auxiliary lipoprotein component"/>
    <property type="match status" value="1"/>
</dbReference>
<feature type="region of interest" description="Disordered" evidence="1">
    <location>
        <begin position="510"/>
        <end position="563"/>
    </location>
</feature>
<reference evidence="3 4" key="1">
    <citation type="submission" date="2018-11" db="EMBL/GenBank/DDBJ databases">
        <title>Genomic Encyclopedia of Type Strains, Phase IV (KMG-IV): sequencing the most valuable type-strain genomes for metagenomic binning, comparative biology and taxonomic classification.</title>
        <authorList>
            <person name="Goeker M."/>
        </authorList>
    </citation>
    <scope>NUCLEOTIDE SEQUENCE [LARGE SCALE GENOMIC DNA]</scope>
    <source>
        <strain evidence="3 4">DSM 101684</strain>
    </source>
</reference>
<feature type="chain" id="PRO_5018298881" evidence="2">
    <location>
        <begin position="18"/>
        <end position="563"/>
    </location>
</feature>
<dbReference type="InterPro" id="IPR005534">
    <property type="entry name" value="Curli_assmbl/transp-comp_CsgG"/>
</dbReference>
<dbReference type="Pfam" id="PF03783">
    <property type="entry name" value="CsgG"/>
    <property type="match status" value="1"/>
</dbReference>
<evidence type="ECO:0000313" key="4">
    <source>
        <dbReference type="Proteomes" id="UP000272193"/>
    </source>
</evidence>
<organism evidence="3 4">
    <name type="scientific">Tibeticola sediminis</name>
    <dbReference type="NCBI Taxonomy" id="1917811"/>
    <lineage>
        <taxon>Bacteria</taxon>
        <taxon>Pseudomonadati</taxon>
        <taxon>Pseudomonadota</taxon>
        <taxon>Betaproteobacteria</taxon>
        <taxon>Burkholderiales</taxon>
        <taxon>Comamonadaceae</taxon>
        <taxon>Tibeticola</taxon>
    </lineage>
</organism>
<accession>A0A3N4VJS9</accession>
<dbReference type="OrthoDB" id="8595024at2"/>
<dbReference type="EMBL" id="RKQL01000001">
    <property type="protein sequence ID" value="RPE73224.1"/>
    <property type="molecule type" value="Genomic_DNA"/>
</dbReference>
<evidence type="ECO:0000313" key="3">
    <source>
        <dbReference type="EMBL" id="RPE73224.1"/>
    </source>
</evidence>
<feature type="compositionally biased region" description="Low complexity" evidence="1">
    <location>
        <begin position="27"/>
        <end position="39"/>
    </location>
</feature>
<feature type="compositionally biased region" description="Low complexity" evidence="1">
    <location>
        <begin position="181"/>
        <end position="192"/>
    </location>
</feature>
<evidence type="ECO:0000256" key="1">
    <source>
        <dbReference type="SAM" id="MobiDB-lite"/>
    </source>
</evidence>
<feature type="signal peptide" evidence="2">
    <location>
        <begin position="1"/>
        <end position="17"/>
    </location>
</feature>
<dbReference type="Proteomes" id="UP000272193">
    <property type="component" value="Unassembled WGS sequence"/>
</dbReference>
<protein>
    <submittedName>
        <fullName evidence="3">Curli production assembly/transport component CsgG</fullName>
    </submittedName>
</protein>
<feature type="compositionally biased region" description="Polar residues" evidence="1">
    <location>
        <begin position="513"/>
        <end position="524"/>
    </location>
</feature>
<gene>
    <name evidence="3" type="ORF">EDC62_0935</name>
</gene>
<feature type="region of interest" description="Disordered" evidence="1">
    <location>
        <begin position="27"/>
        <end position="50"/>
    </location>
</feature>
<keyword evidence="4" id="KW-1185">Reference proteome</keyword>
<comment type="caution">
    <text evidence="3">The sequence shown here is derived from an EMBL/GenBank/DDBJ whole genome shotgun (WGS) entry which is preliminary data.</text>
</comment>
<feature type="region of interest" description="Disordered" evidence="1">
    <location>
        <begin position="166"/>
        <end position="192"/>
    </location>
</feature>
<evidence type="ECO:0000256" key="2">
    <source>
        <dbReference type="SAM" id="SignalP"/>
    </source>
</evidence>
<keyword evidence="2" id="KW-0732">Signal</keyword>
<proteinExistence type="predicted"/>
<sequence>MHQLKCCLAGVLLVVLAACSKQEEAPAPSAASAPAPAASTQKGSPDFGGVTKVTREVEGIGSTQELAVVSALQSAVAQVNGVRVAGQMQSLRAELGISSSSGGADSIRGEAFVQKVLAASQGAVTGFEILSQEEVTKLDEETIGRVRASDEGYSYSASASVSNSANVRSNSSATAKSGTDSANASGSFSGSANYSEKAQVDVKRGASSYESDVHYKKMRSYWKVRLKVDVAQYRAPDEQGRPKIVVAMPKMLTATYAVGDRKVPAEEVARTVRARLSDILTQTKRFIVLDREFGADLQAEVDHISSGNVRIQDSARIGQQLATDLILIPTVEQFEYPRTVQKLRMSDRELISYSGGGRITLRLLNASTGQVVMSNSFEHKLASADPSTMPRVIDGKSMSEEMMNSLATQIGAAIVTEIFPVSVVSMSGDQVVLSQGGDVLKVGQRWQAVLLGEELKDPQTGRSLGRNEQPVGTVRIDRVSSQTSYGTMEDGALKQPVQAGSILLKQLLAARASSESPNGDTVSTASAAERRPRPEAQAAKDSKRTEKPKDQEPAPKPADDKNW</sequence>
<name>A0A3N4VJS9_9BURK</name>
<dbReference type="GO" id="GO:0030288">
    <property type="term" value="C:outer membrane-bounded periplasmic space"/>
    <property type="evidence" value="ECO:0007669"/>
    <property type="project" value="InterPro"/>
</dbReference>
<dbReference type="RefSeq" id="WP_124220932.1">
    <property type="nucleotide sequence ID" value="NZ_RKQL01000001.1"/>
</dbReference>
<dbReference type="AlphaFoldDB" id="A0A3N4VJS9"/>
<dbReference type="PROSITE" id="PS51257">
    <property type="entry name" value="PROKAR_LIPOPROTEIN"/>
    <property type="match status" value="1"/>
</dbReference>